<organism evidence="1 2">
    <name type="scientific">Rhabditophanes sp. KR3021</name>
    <dbReference type="NCBI Taxonomy" id="114890"/>
    <lineage>
        <taxon>Eukaryota</taxon>
        <taxon>Metazoa</taxon>
        <taxon>Ecdysozoa</taxon>
        <taxon>Nematoda</taxon>
        <taxon>Chromadorea</taxon>
        <taxon>Rhabditida</taxon>
        <taxon>Tylenchina</taxon>
        <taxon>Panagrolaimomorpha</taxon>
        <taxon>Strongyloidoidea</taxon>
        <taxon>Alloionematidae</taxon>
        <taxon>Rhabditophanes</taxon>
    </lineage>
</organism>
<proteinExistence type="predicted"/>
<evidence type="ECO:0000313" key="2">
    <source>
        <dbReference type="WBParaSite" id="RSKR_0000738800.1"/>
    </source>
</evidence>
<dbReference type="WBParaSite" id="RSKR_0000738800.1">
    <property type="protein sequence ID" value="RSKR_0000738800.1"/>
    <property type="gene ID" value="RSKR_0000738800"/>
</dbReference>
<protein>
    <submittedName>
        <fullName evidence="2">G_PROTEIN_RECEP_F1_2 domain-containing protein</fullName>
    </submittedName>
</protein>
<reference evidence="2" key="1">
    <citation type="submission" date="2016-11" db="UniProtKB">
        <authorList>
            <consortium name="WormBaseParasite"/>
        </authorList>
    </citation>
    <scope>IDENTIFICATION</scope>
    <source>
        <strain evidence="2">KR3021</strain>
    </source>
</reference>
<evidence type="ECO:0000313" key="1">
    <source>
        <dbReference type="Proteomes" id="UP000095286"/>
    </source>
</evidence>
<accession>A0AC35U5B2</accession>
<dbReference type="Proteomes" id="UP000095286">
    <property type="component" value="Unplaced"/>
</dbReference>
<sequence length="341" mass="38927">MLFMLPHTLRLLNVWSTGTAADRFYWVYWPYETFFVNTLGFCATWLTVLMTAECFINVYSPGLSKQFCTKRNIIICYLIIFVLGMLMGSIYPLNRDVQYHNHCGKWKAIISTSESALMNTMERGHTIVNLFLTILIPVTLLCFLTAAIVWKFVFQRSTKSGVILKLSSEKRCVTRITLITTILLLVSELPAVPVFLYSFFSGPKVIHANKGLCIWHSVSHFLGICSASLSFFVYFFFSQRFRQTVLVAIKTLAKRICPNWSKNQNSLNTIPSQSEEKMQVNHRRRSSYMISDNNGLFSRNSKRRTSSSNGIYKQKSSMELENEATCMQLLSAIPSGPVSNV</sequence>
<name>A0AC35U5B2_9BILA</name>